<accession>A0ACA9K472</accession>
<dbReference type="Proteomes" id="UP000789525">
    <property type="component" value="Unassembled WGS sequence"/>
</dbReference>
<sequence length="139" mass="15481">MFIPFCTNSQVLETRQSDQKKILTAALEVKFLGFSETYVSEVTCERPSYVQAVASSDALFRHLTALWQFAPHGGSPSTHCNLAFHLEFEFASPLHAQLANAFFDQINDLMITAFEKRCKEIYGLPAPDSCTSPDTPDGE</sequence>
<protein>
    <submittedName>
        <fullName evidence="1">5226_t:CDS:1</fullName>
    </submittedName>
</protein>
<dbReference type="EMBL" id="CAJVPT010000807">
    <property type="protein sequence ID" value="CAG8450885.1"/>
    <property type="molecule type" value="Genomic_DNA"/>
</dbReference>
<gene>
    <name evidence="1" type="ORF">ACOLOM_LOCUS749</name>
</gene>
<comment type="caution">
    <text evidence="1">The sequence shown here is derived from an EMBL/GenBank/DDBJ whole genome shotgun (WGS) entry which is preliminary data.</text>
</comment>
<evidence type="ECO:0000313" key="1">
    <source>
        <dbReference type="EMBL" id="CAG8450885.1"/>
    </source>
</evidence>
<name>A0ACA9K472_9GLOM</name>
<organism evidence="1 2">
    <name type="scientific">Acaulospora colombiana</name>
    <dbReference type="NCBI Taxonomy" id="27376"/>
    <lineage>
        <taxon>Eukaryota</taxon>
        <taxon>Fungi</taxon>
        <taxon>Fungi incertae sedis</taxon>
        <taxon>Mucoromycota</taxon>
        <taxon>Glomeromycotina</taxon>
        <taxon>Glomeromycetes</taxon>
        <taxon>Diversisporales</taxon>
        <taxon>Acaulosporaceae</taxon>
        <taxon>Acaulospora</taxon>
    </lineage>
</organism>
<proteinExistence type="predicted"/>
<reference evidence="1" key="1">
    <citation type="submission" date="2021-06" db="EMBL/GenBank/DDBJ databases">
        <authorList>
            <person name="Kallberg Y."/>
            <person name="Tangrot J."/>
            <person name="Rosling A."/>
        </authorList>
    </citation>
    <scope>NUCLEOTIDE SEQUENCE</scope>
    <source>
        <strain evidence="1">CL356</strain>
    </source>
</reference>
<evidence type="ECO:0000313" key="2">
    <source>
        <dbReference type="Proteomes" id="UP000789525"/>
    </source>
</evidence>
<keyword evidence="2" id="KW-1185">Reference proteome</keyword>